<protein>
    <submittedName>
        <fullName evidence="1">Uncharacterized protein</fullName>
    </submittedName>
</protein>
<reference evidence="1" key="1">
    <citation type="submission" date="2016-10" db="EMBL/GenBank/DDBJ databases">
        <title>Sequence of Gallionella enrichment culture.</title>
        <authorList>
            <person name="Poehlein A."/>
            <person name="Muehling M."/>
            <person name="Daniel R."/>
        </authorList>
    </citation>
    <scope>NUCLEOTIDE SEQUENCE</scope>
</reference>
<dbReference type="AlphaFoldDB" id="A0A1J5R8A7"/>
<proteinExistence type="predicted"/>
<comment type="caution">
    <text evidence="1">The sequence shown here is derived from an EMBL/GenBank/DDBJ whole genome shotgun (WGS) entry which is preliminary data.</text>
</comment>
<accession>A0A1J5R8A7</accession>
<dbReference type="EMBL" id="MLJW01000237">
    <property type="protein sequence ID" value="OIQ92248.1"/>
    <property type="molecule type" value="Genomic_DNA"/>
</dbReference>
<organism evidence="1">
    <name type="scientific">mine drainage metagenome</name>
    <dbReference type="NCBI Taxonomy" id="410659"/>
    <lineage>
        <taxon>unclassified sequences</taxon>
        <taxon>metagenomes</taxon>
        <taxon>ecological metagenomes</taxon>
    </lineage>
</organism>
<evidence type="ECO:0000313" key="1">
    <source>
        <dbReference type="EMBL" id="OIQ92248.1"/>
    </source>
</evidence>
<sequence>MYRIVSGITTLNQHIEMLSGTPEVYRPHACPHCGLNRLWRHGCYHRKADRSSPICNKLNPVPILRFCCQGCRHTCSRLPACIAPRRWYDWKVQQQALLMPLAGYSLHCASLVAQPCRHTLRRWWQWLEARSEDFGFHLRSRFIELGRTPDWKSFWRACLAHMPLSDAMAWLDQQGVSVP</sequence>
<name>A0A1J5R8A7_9ZZZZ</name>
<gene>
    <name evidence="1" type="ORF">GALL_258440</name>
</gene>